<dbReference type="Pfam" id="PF06962">
    <property type="entry name" value="rRNA_methylase"/>
    <property type="match status" value="1"/>
</dbReference>
<dbReference type="InterPro" id="IPR010719">
    <property type="entry name" value="MnmM_MeTrfase"/>
</dbReference>
<gene>
    <name evidence="1" type="ORF">SAMN05444392_11435</name>
</gene>
<dbReference type="RefSeq" id="WP_073157176.1">
    <property type="nucleotide sequence ID" value="NZ_FQVL01000014.1"/>
</dbReference>
<evidence type="ECO:0000313" key="2">
    <source>
        <dbReference type="Proteomes" id="UP000184476"/>
    </source>
</evidence>
<dbReference type="Gene3D" id="3.40.50.150">
    <property type="entry name" value="Vaccinia Virus protein VP39"/>
    <property type="match status" value="1"/>
</dbReference>
<dbReference type="Proteomes" id="UP000184476">
    <property type="component" value="Unassembled WGS sequence"/>
</dbReference>
<dbReference type="PANTHER" id="PTHR35276">
    <property type="entry name" value="S-ADENOSYL-L-METHIONINE-DEPENDENT METHYLTRANSFERASES SUPERFAMILY PROTEIN"/>
    <property type="match status" value="1"/>
</dbReference>
<evidence type="ECO:0000313" key="1">
    <source>
        <dbReference type="EMBL" id="SHF30248.1"/>
    </source>
</evidence>
<proteinExistence type="predicted"/>
<dbReference type="SUPFAM" id="SSF53335">
    <property type="entry name" value="S-adenosyl-L-methionine-dependent methyltransferases"/>
    <property type="match status" value="1"/>
</dbReference>
<dbReference type="EMBL" id="FQVL01000014">
    <property type="protein sequence ID" value="SHF30248.1"/>
    <property type="molecule type" value="Genomic_DNA"/>
</dbReference>
<dbReference type="GO" id="GO:0032259">
    <property type="term" value="P:methylation"/>
    <property type="evidence" value="ECO:0007669"/>
    <property type="project" value="UniProtKB-KW"/>
</dbReference>
<reference evidence="1 2" key="1">
    <citation type="submission" date="2016-11" db="EMBL/GenBank/DDBJ databases">
        <authorList>
            <person name="Jaros S."/>
            <person name="Januszkiewicz K."/>
            <person name="Wedrychowicz H."/>
        </authorList>
    </citation>
    <scope>NUCLEOTIDE SEQUENCE [LARGE SCALE GENOMIC DNA]</scope>
    <source>
        <strain evidence="1 2">DSM 44666</strain>
    </source>
</reference>
<keyword evidence="1" id="KW-0808">Transferase</keyword>
<dbReference type="PANTHER" id="PTHR35276:SF1">
    <property type="entry name" value="TRNA (MNM(5)S(2)U34)-METHYLTRANSFERASE, CHLOROPLASTIC"/>
    <property type="match status" value="1"/>
</dbReference>
<dbReference type="OrthoDB" id="9792989at2"/>
<dbReference type="AlphaFoldDB" id="A0A1M5AIZ6"/>
<accession>A0A1M5AIZ6</accession>
<dbReference type="InterPro" id="IPR029063">
    <property type="entry name" value="SAM-dependent_MTases_sf"/>
</dbReference>
<keyword evidence="1" id="KW-0489">Methyltransferase</keyword>
<protein>
    <submittedName>
        <fullName evidence="1">Putative rRNA methylase</fullName>
    </submittedName>
</protein>
<name>A0A1M5AIZ6_9BACL</name>
<organism evidence="1 2">
    <name type="scientific">Seinonella peptonophila</name>
    <dbReference type="NCBI Taxonomy" id="112248"/>
    <lineage>
        <taxon>Bacteria</taxon>
        <taxon>Bacillati</taxon>
        <taxon>Bacillota</taxon>
        <taxon>Bacilli</taxon>
        <taxon>Bacillales</taxon>
        <taxon>Thermoactinomycetaceae</taxon>
        <taxon>Seinonella</taxon>
    </lineage>
</organism>
<dbReference type="STRING" id="112248.SAMN05444392_11435"/>
<dbReference type="GO" id="GO:0008168">
    <property type="term" value="F:methyltransferase activity"/>
    <property type="evidence" value="ECO:0007669"/>
    <property type="project" value="UniProtKB-KW"/>
</dbReference>
<keyword evidence="2" id="KW-1185">Reference proteome</keyword>
<sequence>MSLPKILAYTHQVIGEVLSVGGIAIDATVGNGYDTLFLAKQVGSQGRVYGFDIQQTAISITRKRLIEHHASEQVELFLNNHALLHQDIPLVYKGKIGAIMFNLGYLPNGDHQIITTAHTTQYAAEQASEWLMKGGRMTLVLYTGHSGGEAEASTVINWASSLPTKQFRVDWYQILNRHQAPSILIIEKNT</sequence>